<dbReference type="GO" id="GO:0016787">
    <property type="term" value="F:hydrolase activity"/>
    <property type="evidence" value="ECO:0007669"/>
    <property type="project" value="UniProtKB-KW"/>
</dbReference>
<comment type="similarity">
    <text evidence="1">Belongs to the helicase family. SKI2 subfamily.</text>
</comment>
<keyword evidence="2" id="KW-0547">Nucleotide-binding</keyword>
<comment type="caution">
    <text evidence="7">The sequence shown here is derived from an EMBL/GenBank/DDBJ whole genome shotgun (WGS) entry which is preliminary data.</text>
</comment>
<keyword evidence="8" id="KW-1185">Reference proteome</keyword>
<dbReference type="InterPro" id="IPR001650">
    <property type="entry name" value="Helicase_C-like"/>
</dbReference>
<dbReference type="SMART" id="SM00490">
    <property type="entry name" value="HELICc"/>
    <property type="match status" value="1"/>
</dbReference>
<dbReference type="OrthoDB" id="64767at2759"/>
<evidence type="ECO:0000256" key="1">
    <source>
        <dbReference type="ARBA" id="ARBA00010140"/>
    </source>
</evidence>
<evidence type="ECO:0000256" key="5">
    <source>
        <dbReference type="ARBA" id="ARBA00022840"/>
    </source>
</evidence>
<keyword evidence="4 7" id="KW-0347">Helicase</keyword>
<dbReference type="GO" id="GO:0055087">
    <property type="term" value="C:Ski complex"/>
    <property type="evidence" value="ECO:0007669"/>
    <property type="project" value="TreeGrafter"/>
</dbReference>
<dbReference type="Proteomes" id="UP001140094">
    <property type="component" value="Unassembled WGS sequence"/>
</dbReference>
<dbReference type="EMBL" id="JANBUO010003019">
    <property type="protein sequence ID" value="KAJ2793120.1"/>
    <property type="molecule type" value="Genomic_DNA"/>
</dbReference>
<evidence type="ECO:0000313" key="7">
    <source>
        <dbReference type="EMBL" id="KAJ2793120.1"/>
    </source>
</evidence>
<dbReference type="Pfam" id="PF00271">
    <property type="entry name" value="Helicase_C"/>
    <property type="match status" value="1"/>
</dbReference>
<accession>A0A9W8HN92</accession>
<evidence type="ECO:0000313" key="8">
    <source>
        <dbReference type="Proteomes" id="UP001140094"/>
    </source>
</evidence>
<organism evidence="7 8">
    <name type="scientific">Coemansia guatemalensis</name>
    <dbReference type="NCBI Taxonomy" id="2761395"/>
    <lineage>
        <taxon>Eukaryota</taxon>
        <taxon>Fungi</taxon>
        <taxon>Fungi incertae sedis</taxon>
        <taxon>Zoopagomycota</taxon>
        <taxon>Kickxellomycotina</taxon>
        <taxon>Kickxellomycetes</taxon>
        <taxon>Kickxellales</taxon>
        <taxon>Kickxellaceae</taxon>
        <taxon>Coemansia</taxon>
    </lineage>
</organism>
<dbReference type="FunFam" id="3.40.50.300:FF:000987">
    <property type="entry name" value="DEAD/DEAH box RNA helicase"/>
    <property type="match status" value="1"/>
</dbReference>
<sequence length="428" mass="47528">MPGRHMSERQGTTLWVHLVGHLRSQALLPAVVFTFSRKKCEEYANSLRNLDFLNDSRRSQVHIFVERCLKRLKPEDRTLPQIVTMRALLKRGVGVHHSGLLPIVKEIVELLFARGLIFCLFATETFAMGVNMPAKCVVFSSLRKHDGRSFRDLLPGEYTQMAGRAGRRGLDDTGVVVINAAAEVPDTVTLHTMILGAATKLESQFHLTYTMILNLLRAKQLRVEEVIKRSFGENASQGKAPEHELRLLDVKRHLDDLAPLDCPICEDDIEHFYHTARSVQRLTTRLHQRAARRSRTESSSAVLVMHALCAGRLILISHFPHIVLGIVIKRLTADGSQFACMVLNPPADVADDALLKVPPYPIPDISAVLARQDLTDLRYVIRPIATSSINTILDAVIKQVPAGVTSQQLSQKVPGPVPSGLGTAIRNS</sequence>
<feature type="non-terminal residue" evidence="7">
    <location>
        <position position="428"/>
    </location>
</feature>
<dbReference type="CDD" id="cd18795">
    <property type="entry name" value="SF2_C_Ski2"/>
    <property type="match status" value="1"/>
</dbReference>
<dbReference type="Pfam" id="PF21408">
    <property type="entry name" value="MTR4-like_stalk"/>
    <property type="match status" value="1"/>
</dbReference>
<evidence type="ECO:0000256" key="2">
    <source>
        <dbReference type="ARBA" id="ARBA00022741"/>
    </source>
</evidence>
<proteinExistence type="inferred from homology"/>
<keyword evidence="5" id="KW-0067">ATP-binding</keyword>
<dbReference type="GO" id="GO:0004386">
    <property type="term" value="F:helicase activity"/>
    <property type="evidence" value="ECO:0007669"/>
    <property type="project" value="UniProtKB-KW"/>
</dbReference>
<dbReference type="GO" id="GO:0005524">
    <property type="term" value="F:ATP binding"/>
    <property type="evidence" value="ECO:0007669"/>
    <property type="project" value="UniProtKB-KW"/>
</dbReference>
<gene>
    <name evidence="7" type="primary">SKI2_3</name>
    <name evidence="7" type="ORF">H4R20_006637</name>
</gene>
<evidence type="ECO:0000259" key="6">
    <source>
        <dbReference type="PROSITE" id="PS51194"/>
    </source>
</evidence>
<dbReference type="InterPro" id="IPR027417">
    <property type="entry name" value="P-loop_NTPase"/>
</dbReference>
<reference evidence="7" key="1">
    <citation type="submission" date="2022-07" db="EMBL/GenBank/DDBJ databases">
        <title>Phylogenomic reconstructions and comparative analyses of Kickxellomycotina fungi.</title>
        <authorList>
            <person name="Reynolds N.K."/>
            <person name="Stajich J.E."/>
            <person name="Barry K."/>
            <person name="Grigoriev I.V."/>
            <person name="Crous P."/>
            <person name="Smith M.E."/>
        </authorList>
    </citation>
    <scope>NUCLEOTIDE SEQUENCE</scope>
    <source>
        <strain evidence="7">NRRL 1565</strain>
    </source>
</reference>
<feature type="domain" description="Helicase C-terminal" evidence="6">
    <location>
        <begin position="22"/>
        <end position="216"/>
    </location>
</feature>
<dbReference type="AlphaFoldDB" id="A0A9W8HN92"/>
<protein>
    <submittedName>
        <fullName evidence="7">Antiviral helicase ski2</fullName>
    </submittedName>
</protein>
<evidence type="ECO:0000256" key="4">
    <source>
        <dbReference type="ARBA" id="ARBA00022806"/>
    </source>
</evidence>
<dbReference type="InterPro" id="IPR048392">
    <property type="entry name" value="MTR4-like_stalk"/>
</dbReference>
<dbReference type="PANTHER" id="PTHR12131">
    <property type="entry name" value="ATP-DEPENDENT RNA AND DNA HELICASE"/>
    <property type="match status" value="1"/>
</dbReference>
<keyword evidence="3" id="KW-0378">Hydrolase</keyword>
<dbReference type="Gene3D" id="3.40.50.300">
    <property type="entry name" value="P-loop containing nucleotide triphosphate hydrolases"/>
    <property type="match status" value="1"/>
</dbReference>
<dbReference type="PANTHER" id="PTHR12131:SF1">
    <property type="entry name" value="ATP-DEPENDENT RNA HELICASE SUPV3L1, MITOCHONDRIAL-RELATED"/>
    <property type="match status" value="1"/>
</dbReference>
<dbReference type="Gene3D" id="1.20.1500.20">
    <property type="match status" value="1"/>
</dbReference>
<dbReference type="SUPFAM" id="SSF52540">
    <property type="entry name" value="P-loop containing nucleoside triphosphate hydrolases"/>
    <property type="match status" value="1"/>
</dbReference>
<dbReference type="InterPro" id="IPR050699">
    <property type="entry name" value="RNA-DNA_Helicase"/>
</dbReference>
<name>A0A9W8HN92_9FUNG</name>
<evidence type="ECO:0000256" key="3">
    <source>
        <dbReference type="ARBA" id="ARBA00022801"/>
    </source>
</evidence>
<dbReference type="PROSITE" id="PS51194">
    <property type="entry name" value="HELICASE_CTER"/>
    <property type="match status" value="1"/>
</dbReference>
<dbReference type="GO" id="GO:0070478">
    <property type="term" value="P:nuclear-transcribed mRNA catabolic process, 3'-5' exonucleolytic nonsense-mediated decay"/>
    <property type="evidence" value="ECO:0007669"/>
    <property type="project" value="TreeGrafter"/>
</dbReference>